<gene>
    <name evidence="1" type="ORF">MLD38_033362</name>
</gene>
<sequence>MDCDLLSHTSLFEREGPASNWSPMGPAQPPAASAAAATMRIPADDRYWSSIDDDTVRAVSFGLVATAVLVSMFLVMAIFERLFRRDGNGRSSAPGPGSWDAETRPRFTDHPKTWQASPKIMSPYGMTVLMPGEDVPTFIAQPAPATAALMSSRQLEIGEQIVRGDRSEVIIATMP</sequence>
<name>A0ACB9M704_9MYRT</name>
<keyword evidence="2" id="KW-1185">Reference proteome</keyword>
<accession>A0ACB9M704</accession>
<proteinExistence type="predicted"/>
<reference evidence="2" key="1">
    <citation type="journal article" date="2023" name="Front. Plant Sci.">
        <title>Chromosomal-level genome assembly of Melastoma candidum provides insights into trichome evolution.</title>
        <authorList>
            <person name="Zhong Y."/>
            <person name="Wu W."/>
            <person name="Sun C."/>
            <person name="Zou P."/>
            <person name="Liu Y."/>
            <person name="Dai S."/>
            <person name="Zhou R."/>
        </authorList>
    </citation>
    <scope>NUCLEOTIDE SEQUENCE [LARGE SCALE GENOMIC DNA]</scope>
</reference>
<evidence type="ECO:0000313" key="2">
    <source>
        <dbReference type="Proteomes" id="UP001057402"/>
    </source>
</evidence>
<dbReference type="EMBL" id="CM042889">
    <property type="protein sequence ID" value="KAI4319808.1"/>
    <property type="molecule type" value="Genomic_DNA"/>
</dbReference>
<dbReference type="Proteomes" id="UP001057402">
    <property type="component" value="Chromosome 10"/>
</dbReference>
<comment type="caution">
    <text evidence="1">The sequence shown here is derived from an EMBL/GenBank/DDBJ whole genome shotgun (WGS) entry which is preliminary data.</text>
</comment>
<evidence type="ECO:0000313" key="1">
    <source>
        <dbReference type="EMBL" id="KAI4319808.1"/>
    </source>
</evidence>
<protein>
    <submittedName>
        <fullName evidence="1">Uncharacterized protein</fullName>
    </submittedName>
</protein>
<organism evidence="1 2">
    <name type="scientific">Melastoma candidum</name>
    <dbReference type="NCBI Taxonomy" id="119954"/>
    <lineage>
        <taxon>Eukaryota</taxon>
        <taxon>Viridiplantae</taxon>
        <taxon>Streptophyta</taxon>
        <taxon>Embryophyta</taxon>
        <taxon>Tracheophyta</taxon>
        <taxon>Spermatophyta</taxon>
        <taxon>Magnoliopsida</taxon>
        <taxon>eudicotyledons</taxon>
        <taxon>Gunneridae</taxon>
        <taxon>Pentapetalae</taxon>
        <taxon>rosids</taxon>
        <taxon>malvids</taxon>
        <taxon>Myrtales</taxon>
        <taxon>Melastomataceae</taxon>
        <taxon>Melastomatoideae</taxon>
        <taxon>Melastomateae</taxon>
        <taxon>Melastoma</taxon>
    </lineage>
</organism>